<feature type="region of interest" description="Disordered" evidence="8">
    <location>
        <begin position="341"/>
        <end position="446"/>
    </location>
</feature>
<dbReference type="PROSITE" id="PS50011">
    <property type="entry name" value="PROTEIN_KINASE_DOM"/>
    <property type="match status" value="1"/>
</dbReference>
<feature type="coiled-coil region" evidence="7">
    <location>
        <begin position="1078"/>
        <end position="1135"/>
    </location>
</feature>
<evidence type="ECO:0000256" key="1">
    <source>
        <dbReference type="ARBA" id="ARBA00004245"/>
    </source>
</evidence>
<dbReference type="PANTHER" id="PTHR11909">
    <property type="entry name" value="CASEIN KINASE-RELATED"/>
    <property type="match status" value="1"/>
</dbReference>
<feature type="domain" description="Protein kinase" evidence="9">
    <location>
        <begin position="48"/>
        <end position="334"/>
    </location>
</feature>
<dbReference type="SMART" id="SM00220">
    <property type="entry name" value="S_TKc"/>
    <property type="match status" value="1"/>
</dbReference>
<keyword evidence="6" id="KW-0206">Cytoskeleton</keyword>
<dbReference type="InterPro" id="IPR050235">
    <property type="entry name" value="CK1_Ser-Thr_kinase"/>
</dbReference>
<dbReference type="InterPro" id="IPR000719">
    <property type="entry name" value="Prot_kinase_dom"/>
</dbReference>
<dbReference type="InterPro" id="IPR032108">
    <property type="entry name" value="CLIP1_ZNF"/>
</dbReference>
<feature type="region of interest" description="Disordered" evidence="8">
    <location>
        <begin position="1180"/>
        <end position="1201"/>
    </location>
</feature>
<comment type="caution">
    <text evidence="10">The sequence shown here is derived from an EMBL/GenBank/DDBJ whole genome shotgun (WGS) entry which is preliminary data.</text>
</comment>
<reference evidence="10" key="1">
    <citation type="submission" date="2021-02" db="EMBL/GenBank/DDBJ databases">
        <authorList>
            <person name="Nowell W R."/>
        </authorList>
    </citation>
    <scope>NUCLEOTIDE SEQUENCE</scope>
</reference>
<feature type="compositionally biased region" description="Polar residues" evidence="8">
    <location>
        <begin position="419"/>
        <end position="438"/>
    </location>
</feature>
<sequence>MPPKRTAANAAVAGGGGGRKKGGAAALYEMAEPFSNGTILTDLCHKTWSIGQPIAQGGFGCLYECRSTLSKTPIYVVKVEPDSNGPLFCEMHFYLQLGKKTLQDTFIKVNHLDHLGVPQLISHGMHISLTTKRRYRFLIIPHYKQTLANELRLTNNHIGHCLDEKRVQSIGKQILDIFEYIHSHGYVHADIKAENILMNDSIHIYLLDYGLSRKVSLQYEEKIQRRHEGTLEFTSIDVHRGAAPSFRGDLEILFYNMLHWLGGRLPWLIIHDGARVQQAKITARSDPSGFIQNIFTNKNSISSKMLDALTQFFREIIQMNYTDKGDYQRLREIITCKSRQRRSSIGTAVSSRKPLIDLAKEDEKEEEEEEEEKKPERKKRNSPRHSTTINRARSVSRDRDRRKSRNEARSPSPPIQMLSARTPTLNKLNTLSTQSKNKISNDDIEDDENDIDMNVILNPALSSTRIERPRRIQAHPSPIPAPPPKITNDFYNKAVNHNIDDKICKKQPITSTNIRSNNNTSKNEREHSDIIAKVLAGIPLTNNEIRRVQSQLTKSQQEKEASEKQVNDLLVELKRYQETIIPDLEKQNQTLKIDIQNRDQSANSTLTERESHYEQQIKEYQSNIAQAINETEKIRTELKQIQEENISKEKQTNDLINTLKQDYEKQCEKLQNDLTELNNREQKLNTTFNERESHYEQQIKDYQNKLDQSTHEIQTVQSELIKLQEEKTINEKKSIDTINTLKQDYERQYEILKTELTELQDRDRTQNMALNEREAHYEMQIKEYQTKRDQAIRETQDLRNELTKLQEEKTSNEKQLYDSINKLKQDFEKQIESSQIQITELENQNRTKTNEFNEKDQQFKEYQSKLDQLNRENNELRQQIEHNQQANEMKLNQLKQEFNEKHQTNEQTQNESIQRTENLTKECENLKQINETLKQDSQDLQNKYNDLQNEYEKYSTSNEQLKNTNDNIVNEKQALIDQLTKQINHMQQVQAELIEKQISQHADFERQHLEDKQIHEKLLKEKTDEYESKMQSMKSQYLIETENSNLEHEQEKIRLKHQLQQAVQGVENKNDSSSTGHVKQLEYESVEARYQIERLQKQIEANSTKDDRATLEGQINFLNDVIIDLRNTNERLKKEIEFQKNPFVQDDELLENTTTTRRKSSIPRLYCDMCEVFDEHDTDDCPKQSSMIDDQPPHDHHSHERVIPPPRLYCEKCEEFGHDCNEVDETY</sequence>
<dbReference type="Pfam" id="PF00069">
    <property type="entry name" value="Pkinase"/>
    <property type="match status" value="1"/>
</dbReference>
<evidence type="ECO:0000256" key="2">
    <source>
        <dbReference type="ARBA" id="ARBA00012513"/>
    </source>
</evidence>
<name>A0A813QCF6_9BILA</name>
<feature type="region of interest" description="Disordered" evidence="8">
    <location>
        <begin position="1"/>
        <end position="20"/>
    </location>
</feature>
<evidence type="ECO:0000256" key="6">
    <source>
        <dbReference type="ARBA" id="ARBA00023212"/>
    </source>
</evidence>
<evidence type="ECO:0000256" key="5">
    <source>
        <dbReference type="ARBA" id="ARBA00023054"/>
    </source>
</evidence>
<dbReference type="PROSITE" id="PS00108">
    <property type="entry name" value="PROTEIN_KINASE_ST"/>
    <property type="match status" value="1"/>
</dbReference>
<evidence type="ECO:0000313" key="11">
    <source>
        <dbReference type="Proteomes" id="UP000663854"/>
    </source>
</evidence>
<evidence type="ECO:0000256" key="7">
    <source>
        <dbReference type="SAM" id="Coils"/>
    </source>
</evidence>
<dbReference type="AlphaFoldDB" id="A0A813QCF6"/>
<dbReference type="EC" id="2.7.11.1" evidence="2"/>
<dbReference type="SUPFAM" id="SSF56112">
    <property type="entry name" value="Protein kinase-like (PK-like)"/>
    <property type="match status" value="1"/>
</dbReference>
<organism evidence="10 11">
    <name type="scientific">Rotaria sordida</name>
    <dbReference type="NCBI Taxonomy" id="392033"/>
    <lineage>
        <taxon>Eukaryota</taxon>
        <taxon>Metazoa</taxon>
        <taxon>Spiralia</taxon>
        <taxon>Gnathifera</taxon>
        <taxon>Rotifera</taxon>
        <taxon>Eurotatoria</taxon>
        <taxon>Bdelloidea</taxon>
        <taxon>Philodinida</taxon>
        <taxon>Philodinidae</taxon>
        <taxon>Rotaria</taxon>
    </lineage>
</organism>
<gene>
    <name evidence="10" type="ORF">PYM288_LOCUS2819</name>
</gene>
<keyword evidence="3" id="KW-0963">Cytoplasm</keyword>
<dbReference type="Proteomes" id="UP000663854">
    <property type="component" value="Unassembled WGS sequence"/>
</dbReference>
<dbReference type="GO" id="GO:0005874">
    <property type="term" value="C:microtubule"/>
    <property type="evidence" value="ECO:0007669"/>
    <property type="project" value="UniProtKB-KW"/>
</dbReference>
<proteinExistence type="predicted"/>
<feature type="compositionally biased region" description="Basic and acidic residues" evidence="8">
    <location>
        <begin position="395"/>
        <end position="408"/>
    </location>
</feature>
<accession>A0A813QCF6</accession>
<feature type="compositionally biased region" description="Basic and acidic residues" evidence="8">
    <location>
        <begin position="1191"/>
        <end position="1201"/>
    </location>
</feature>
<comment type="subcellular location">
    <subcellularLocation>
        <location evidence="1">Cytoplasm</location>
        <location evidence="1">Cytoskeleton</location>
    </subcellularLocation>
</comment>
<dbReference type="GO" id="GO:0005524">
    <property type="term" value="F:ATP binding"/>
    <property type="evidence" value="ECO:0007669"/>
    <property type="project" value="InterPro"/>
</dbReference>
<evidence type="ECO:0000256" key="3">
    <source>
        <dbReference type="ARBA" id="ARBA00022490"/>
    </source>
</evidence>
<feature type="coiled-coil region" evidence="7">
    <location>
        <begin position="545"/>
        <end position="579"/>
    </location>
</feature>
<protein>
    <recommendedName>
        <fullName evidence="2">non-specific serine/threonine protein kinase</fullName>
        <ecNumber evidence="2">2.7.11.1</ecNumber>
    </recommendedName>
</protein>
<dbReference type="Pfam" id="PF16641">
    <property type="entry name" value="CLIP1_ZNF"/>
    <property type="match status" value="2"/>
</dbReference>
<dbReference type="Gene3D" id="1.10.510.10">
    <property type="entry name" value="Transferase(Phosphotransferase) domain 1"/>
    <property type="match status" value="1"/>
</dbReference>
<dbReference type="InterPro" id="IPR008271">
    <property type="entry name" value="Ser/Thr_kinase_AS"/>
</dbReference>
<evidence type="ECO:0000256" key="4">
    <source>
        <dbReference type="ARBA" id="ARBA00022701"/>
    </source>
</evidence>
<dbReference type="EMBL" id="CAJNOH010000019">
    <property type="protein sequence ID" value="CAF0765402.1"/>
    <property type="molecule type" value="Genomic_DNA"/>
</dbReference>
<keyword evidence="5 7" id="KW-0175">Coiled coil</keyword>
<dbReference type="InterPro" id="IPR011009">
    <property type="entry name" value="Kinase-like_dom_sf"/>
</dbReference>
<evidence type="ECO:0000259" key="9">
    <source>
        <dbReference type="PROSITE" id="PS50011"/>
    </source>
</evidence>
<keyword evidence="4" id="KW-0493">Microtubule</keyword>
<evidence type="ECO:0000313" key="10">
    <source>
        <dbReference type="EMBL" id="CAF0765402.1"/>
    </source>
</evidence>
<evidence type="ECO:0000256" key="8">
    <source>
        <dbReference type="SAM" id="MobiDB-lite"/>
    </source>
</evidence>
<dbReference type="GO" id="GO:0004674">
    <property type="term" value="F:protein serine/threonine kinase activity"/>
    <property type="evidence" value="ECO:0007669"/>
    <property type="project" value="UniProtKB-EC"/>
</dbReference>
<feature type="coiled-coil region" evidence="7">
    <location>
        <begin position="603"/>
        <end position="1036"/>
    </location>
</feature>